<dbReference type="SUPFAM" id="SSF81383">
    <property type="entry name" value="F-box domain"/>
    <property type="match status" value="1"/>
</dbReference>
<dbReference type="Gene3D" id="1.20.1280.50">
    <property type="match status" value="1"/>
</dbReference>
<name>A0A9P3GT60_9APHY</name>
<accession>A0A9P3GT60</accession>
<comment type="caution">
    <text evidence="1">The sequence shown here is derived from an EMBL/GenBank/DDBJ whole genome shotgun (WGS) entry which is preliminary data.</text>
</comment>
<gene>
    <name evidence="1" type="ORF">PsYK624_154440</name>
</gene>
<evidence type="ECO:0000313" key="2">
    <source>
        <dbReference type="Proteomes" id="UP000703269"/>
    </source>
</evidence>
<sequence>MSVASESEYLEKLHAYKQCQLAVFAAASELNACTRIGSLPNEVLSEIFLYFSVPPLFFKRQSLYTSNRTAKRLDLRILVTHVCRRWRAVALRCGQLWSHIDFSPSTKSPYVRAVVERSGKCLLALSGTAMPDREAAKAFAIAMQEAARVQHLAVAIDGPTTARYVAGTHGWRIAMPRLETYVNGQESKNDQLLGFVDAPRLRTVSCNATVGEWAGLRDKTNLVDLRIPTFSGGYAACPALPKILDVLRTLPQLERLMLGSLRRQFSTGDTPPVALPNLRSVELEGELTDTMALLAQLDFPLTATISLQPDERYRSGEQNDDWLAAPTDAFLRRLGATARACALDRLELTLHMSNEMYLRGWAAGAAPDAVQFSVLVKMVPAYVYARLRDHFGVGTLRRLHVNNLHRRDTGVPLVALVRACAALEELVLEQLAGDTLLAIFALGPGSVAPLLRLKMLSVKPYILGHKGPCQLDRRCAKCLLFGDLACALQQRIARGRALLRLELSDDIRNVPAECLEYLRGAARELVLVEECS</sequence>
<dbReference type="EMBL" id="BPQB01000103">
    <property type="protein sequence ID" value="GJE99195.1"/>
    <property type="molecule type" value="Genomic_DNA"/>
</dbReference>
<reference evidence="1 2" key="1">
    <citation type="submission" date="2021-08" db="EMBL/GenBank/DDBJ databases">
        <title>Draft Genome Sequence of Phanerochaete sordida strain YK-624.</title>
        <authorList>
            <person name="Mori T."/>
            <person name="Dohra H."/>
            <person name="Suzuki T."/>
            <person name="Kawagishi H."/>
            <person name="Hirai H."/>
        </authorList>
    </citation>
    <scope>NUCLEOTIDE SEQUENCE [LARGE SCALE GENOMIC DNA]</scope>
    <source>
        <strain evidence="1 2">YK-624</strain>
    </source>
</reference>
<organism evidence="1 2">
    <name type="scientific">Phanerochaete sordida</name>
    <dbReference type="NCBI Taxonomy" id="48140"/>
    <lineage>
        <taxon>Eukaryota</taxon>
        <taxon>Fungi</taxon>
        <taxon>Dikarya</taxon>
        <taxon>Basidiomycota</taxon>
        <taxon>Agaricomycotina</taxon>
        <taxon>Agaricomycetes</taxon>
        <taxon>Polyporales</taxon>
        <taxon>Phanerochaetaceae</taxon>
        <taxon>Phanerochaete</taxon>
    </lineage>
</organism>
<dbReference type="Proteomes" id="UP000703269">
    <property type="component" value="Unassembled WGS sequence"/>
</dbReference>
<dbReference type="InterPro" id="IPR036047">
    <property type="entry name" value="F-box-like_dom_sf"/>
</dbReference>
<protein>
    <submittedName>
        <fullName evidence="1">F-box protein</fullName>
    </submittedName>
</protein>
<evidence type="ECO:0000313" key="1">
    <source>
        <dbReference type="EMBL" id="GJE99195.1"/>
    </source>
</evidence>
<proteinExistence type="predicted"/>
<dbReference type="AlphaFoldDB" id="A0A9P3GT60"/>
<keyword evidence="2" id="KW-1185">Reference proteome</keyword>
<dbReference type="OrthoDB" id="2746049at2759"/>